<dbReference type="EMBL" id="CP000283">
    <property type="protein sequence ID" value="ABE39275.1"/>
    <property type="molecule type" value="Genomic_DNA"/>
</dbReference>
<dbReference type="Proteomes" id="UP000001818">
    <property type="component" value="Chromosome"/>
</dbReference>
<feature type="compositionally biased region" description="Basic residues" evidence="1">
    <location>
        <begin position="85"/>
        <end position="94"/>
    </location>
</feature>
<evidence type="ECO:0000256" key="1">
    <source>
        <dbReference type="SAM" id="MobiDB-lite"/>
    </source>
</evidence>
<organism evidence="2 3">
    <name type="scientific">Rhodopseudomonas palustris (strain BisB5)</name>
    <dbReference type="NCBI Taxonomy" id="316057"/>
    <lineage>
        <taxon>Bacteria</taxon>
        <taxon>Pseudomonadati</taxon>
        <taxon>Pseudomonadota</taxon>
        <taxon>Alphaproteobacteria</taxon>
        <taxon>Hyphomicrobiales</taxon>
        <taxon>Nitrobacteraceae</taxon>
        <taxon>Rhodopseudomonas</taxon>
    </lineage>
</organism>
<dbReference type="HOGENOM" id="CLU_2397656_0_0_5"/>
<proteinExistence type="predicted"/>
<protein>
    <submittedName>
        <fullName evidence="2">Uncharacterized protein</fullName>
    </submittedName>
</protein>
<dbReference type="STRING" id="316057.RPD_2040"/>
<name>Q139G4_RHOPS</name>
<evidence type="ECO:0000313" key="3">
    <source>
        <dbReference type="Proteomes" id="UP000001818"/>
    </source>
</evidence>
<evidence type="ECO:0000313" key="2">
    <source>
        <dbReference type="EMBL" id="ABE39275.1"/>
    </source>
</evidence>
<dbReference type="BioCyc" id="RPAL316057:RPD_RS22520-MONOMER"/>
<reference evidence="2 3" key="1">
    <citation type="submission" date="2006-03" db="EMBL/GenBank/DDBJ databases">
        <title>Complete sequence of Rhodopseudomonas palustris BisB5.</title>
        <authorList>
            <consortium name="US DOE Joint Genome Institute"/>
            <person name="Copeland A."/>
            <person name="Lucas S."/>
            <person name="Lapidus A."/>
            <person name="Barry K."/>
            <person name="Detter J.C."/>
            <person name="Glavina del Rio T."/>
            <person name="Hammon N."/>
            <person name="Israni S."/>
            <person name="Dalin E."/>
            <person name="Tice H."/>
            <person name="Pitluck S."/>
            <person name="Chain P."/>
            <person name="Malfatti S."/>
            <person name="Shin M."/>
            <person name="Vergez L."/>
            <person name="Schmutz J."/>
            <person name="Larimer F."/>
            <person name="Land M."/>
            <person name="Hauser L."/>
            <person name="Pelletier D.A."/>
            <person name="Kyrpides N."/>
            <person name="Lykidis A."/>
            <person name="Oda Y."/>
            <person name="Harwood C.S."/>
            <person name="Richardson P."/>
        </authorList>
    </citation>
    <scope>NUCLEOTIDE SEQUENCE [LARGE SCALE GENOMIC DNA]</scope>
    <source>
        <strain evidence="2 3">BisB5</strain>
    </source>
</reference>
<dbReference type="KEGG" id="rpd:RPD_2040"/>
<accession>Q139G4</accession>
<gene>
    <name evidence="2" type="ordered locus">RPD_2040</name>
</gene>
<dbReference type="AlphaFoldDB" id="Q139G4"/>
<feature type="region of interest" description="Disordered" evidence="1">
    <location>
        <begin position="65"/>
        <end position="94"/>
    </location>
</feature>
<sequence>MTRKDLDSSLPSLCRGARVRMSALGRARHPKYGDREGLIVGQGSPSSWRVKFDDRKTIQAIHQDYLERVPRSTQSPPQSADPRAARHRAASSNP</sequence>